<dbReference type="Pfam" id="PF07504">
    <property type="entry name" value="FTP"/>
    <property type="match status" value="1"/>
</dbReference>
<keyword evidence="4 13" id="KW-0645">Protease</keyword>
<evidence type="ECO:0000313" key="17">
    <source>
        <dbReference type="Proteomes" id="UP000319257"/>
    </source>
</evidence>
<evidence type="ECO:0000256" key="8">
    <source>
        <dbReference type="ARBA" id="ARBA00022833"/>
    </source>
</evidence>
<dbReference type="GO" id="GO:0004222">
    <property type="term" value="F:metalloendopeptidase activity"/>
    <property type="evidence" value="ECO:0007669"/>
    <property type="project" value="InterPro"/>
</dbReference>
<evidence type="ECO:0000256" key="10">
    <source>
        <dbReference type="ARBA" id="ARBA00023145"/>
    </source>
</evidence>
<dbReference type="Gene3D" id="3.10.170.10">
    <property type="match status" value="1"/>
</dbReference>
<feature type="active site" evidence="11">
    <location>
        <position position="433"/>
    </location>
</feature>
<comment type="similarity">
    <text evidence="2 13">Belongs to the peptidase M36 family.</text>
</comment>
<dbReference type="Proteomes" id="UP000319257">
    <property type="component" value="Unassembled WGS sequence"/>
</dbReference>
<dbReference type="RefSeq" id="XP_030998188.1">
    <property type="nucleotide sequence ID" value="XM_031138108.1"/>
</dbReference>
<dbReference type="GO" id="GO:0008270">
    <property type="term" value="F:zinc ion binding"/>
    <property type="evidence" value="ECO:0007669"/>
    <property type="project" value="InterPro"/>
</dbReference>
<evidence type="ECO:0000256" key="6">
    <source>
        <dbReference type="ARBA" id="ARBA00022729"/>
    </source>
</evidence>
<feature type="signal peptide" evidence="13">
    <location>
        <begin position="1"/>
        <end position="17"/>
    </location>
</feature>
<dbReference type="AlphaFoldDB" id="A0A507B9F6"/>
<organism evidence="16 17">
    <name type="scientific">Thyridium curvatum</name>
    <dbReference type="NCBI Taxonomy" id="1093900"/>
    <lineage>
        <taxon>Eukaryota</taxon>
        <taxon>Fungi</taxon>
        <taxon>Dikarya</taxon>
        <taxon>Ascomycota</taxon>
        <taxon>Pezizomycotina</taxon>
        <taxon>Sordariomycetes</taxon>
        <taxon>Sordariomycetidae</taxon>
        <taxon>Thyridiales</taxon>
        <taxon>Thyridiaceae</taxon>
        <taxon>Thyridium</taxon>
    </lineage>
</organism>
<dbReference type="STRING" id="1093900.A0A507B9F6"/>
<dbReference type="PANTHER" id="PTHR33478:SF1">
    <property type="entry name" value="EXTRACELLULAR METALLOPROTEINASE MEP"/>
    <property type="match status" value="1"/>
</dbReference>
<evidence type="ECO:0000256" key="9">
    <source>
        <dbReference type="ARBA" id="ARBA00023049"/>
    </source>
</evidence>
<feature type="compositionally biased region" description="Basic and acidic residues" evidence="14">
    <location>
        <begin position="838"/>
        <end position="853"/>
    </location>
</feature>
<name>A0A507B9F6_9PEZI</name>
<feature type="binding site" evidence="12">
    <location>
        <position position="436"/>
    </location>
    <ligand>
        <name>Zn(2+)</name>
        <dbReference type="ChEBI" id="CHEBI:29105"/>
        <note>catalytic</note>
    </ligand>
</feature>
<evidence type="ECO:0000256" key="11">
    <source>
        <dbReference type="PIRSR" id="PIRSR601842-1"/>
    </source>
</evidence>
<keyword evidence="3 13" id="KW-0964">Secreted</keyword>
<dbReference type="InterPro" id="IPR027268">
    <property type="entry name" value="Peptidase_M4/M1_CTD_sf"/>
</dbReference>
<feature type="region of interest" description="Disordered" evidence="14">
    <location>
        <begin position="813"/>
        <end position="853"/>
    </location>
</feature>
<comment type="caution">
    <text evidence="16">The sequence shown here is derived from an EMBL/GenBank/DDBJ whole genome shotgun (WGS) entry which is preliminary data.</text>
</comment>
<evidence type="ECO:0000259" key="15">
    <source>
        <dbReference type="Pfam" id="PF07504"/>
    </source>
</evidence>
<comment type="subcellular location">
    <subcellularLocation>
        <location evidence="1 13">Secreted</location>
    </subcellularLocation>
</comment>
<evidence type="ECO:0000256" key="7">
    <source>
        <dbReference type="ARBA" id="ARBA00022801"/>
    </source>
</evidence>
<dbReference type="InterPro" id="IPR050371">
    <property type="entry name" value="Fungal_virulence_M36"/>
</dbReference>
<evidence type="ECO:0000256" key="3">
    <source>
        <dbReference type="ARBA" id="ARBA00022525"/>
    </source>
</evidence>
<dbReference type="InterPro" id="IPR011096">
    <property type="entry name" value="FTP_domain"/>
</dbReference>
<dbReference type="EMBL" id="SKBQ01000017">
    <property type="protein sequence ID" value="TPX16477.1"/>
    <property type="molecule type" value="Genomic_DNA"/>
</dbReference>
<dbReference type="SUPFAM" id="SSF55486">
    <property type="entry name" value="Metalloproteases ('zincins'), catalytic domain"/>
    <property type="match status" value="1"/>
</dbReference>
<keyword evidence="6 13" id="KW-0732">Signal</keyword>
<dbReference type="GeneID" id="41971218"/>
<feature type="region of interest" description="Disordered" evidence="14">
    <location>
        <begin position="701"/>
        <end position="727"/>
    </location>
</feature>
<gene>
    <name evidence="16" type="ORF">E0L32_003771</name>
</gene>
<evidence type="ECO:0000256" key="13">
    <source>
        <dbReference type="RuleBase" id="RU364017"/>
    </source>
</evidence>
<keyword evidence="8 12" id="KW-0862">Zinc</keyword>
<dbReference type="Gene3D" id="1.10.390.10">
    <property type="entry name" value="Neutral Protease Domain 2"/>
    <property type="match status" value="1"/>
</dbReference>
<keyword evidence="17" id="KW-1185">Reference proteome</keyword>
<evidence type="ECO:0000256" key="14">
    <source>
        <dbReference type="SAM" id="MobiDB-lite"/>
    </source>
</evidence>
<feature type="binding site" evidence="12">
    <location>
        <position position="462"/>
    </location>
    <ligand>
        <name>Zn(2+)</name>
        <dbReference type="ChEBI" id="CHEBI:29105"/>
        <note>catalytic</note>
    </ligand>
</feature>
<sequence>MHSLLLLGLLGASQVAAHPTARQDESGLRRRTVNLDAFRLQATAEYVNATETTDSGASSLAKRDTYVDTAVAFVKSIAPNAEFRVVDDHYVGANGIAHVNLKQTAHGLDIDNADFNVNVASDGTVFSYGNNFFTGSIPTENPLSKRDFKDPVAALTGAINVLQLPLTGNGATAEPSGGKTETYALKGTTGAVSDPEARLVYLVKSDGNLALTWRVETDIVDNWLLTYVDAASKEEVHGVVDYVSHATSATYLVYPWGVNDPTEGSRVSVTDPWVLADSPFTWIGDGSAEYDTTRGNNGIAQENPTGSSSYLNNYRPVSTAHNFSYPYTTSMSPPSSYRDASIVQLFYTANEYHDLLYELGFNEAAGNFEVNNNGKGGRGNDFVVLNSQDGAGTNNADFSTPPDGQVGRMRMFVWTLSTPQRDGAFEAGIVIHEYTHGLSTRLTGGPANSNCLNALESGGMGEGWGDFMATAVRLKASDTKSKDYTMGAWAANKPNGIRAYPYSTSLTTNPYTYTSVNGMSEVHSIGTVWATMLYEVLWGLIDKYGLTSASKPTFSNGVPTDGRYLAMKLVVDAMALEPALTGIECSQPCNPNFVQARDAILDADKALTGGKNQCELWTAFAKRGLGSGARYNSSRRTGSTTIPSDNFESGCKKTTHYIEQESTSEPVAQHGINQLAVPHGVGLAPLVVVVEPVRPDVPAAAVDLGRGPVPRPQQPRGGGPVAGRAPPVERRRLPDAERVRDLVQRRALAHVRPVRAEADVAAEAAVGRLHAGHVLHRDGLARPRGQPVVPRHGEVHGRLDLGVGVGLVGRRVGHALQGPGQGGRGEGRVGGPDEGEEVEAHRGRADGRTEIGG</sequence>
<dbReference type="CDD" id="cd09596">
    <property type="entry name" value="M36"/>
    <property type="match status" value="1"/>
</dbReference>
<keyword evidence="7 13" id="KW-0378">Hydrolase</keyword>
<dbReference type="GO" id="GO:0006508">
    <property type="term" value="P:proteolysis"/>
    <property type="evidence" value="ECO:0007669"/>
    <property type="project" value="UniProtKB-KW"/>
</dbReference>
<proteinExistence type="inferred from homology"/>
<evidence type="ECO:0000256" key="4">
    <source>
        <dbReference type="ARBA" id="ARBA00022670"/>
    </source>
</evidence>
<comment type="cofactor">
    <cofactor evidence="12">
        <name>Zn(2+)</name>
        <dbReference type="ChEBI" id="CHEBI:29105"/>
    </cofactor>
    <text evidence="12">Binds 1 zinc ion per subunit.</text>
</comment>
<dbReference type="EC" id="3.4.24.-" evidence="13"/>
<keyword evidence="10 13" id="KW-0865">Zymogen</keyword>
<accession>A0A507B9F6</accession>
<protein>
    <recommendedName>
        <fullName evidence="13">Extracellular metalloproteinase</fullName>
        <ecNumber evidence="13">3.4.24.-</ecNumber>
    </recommendedName>
    <alternativeName>
        <fullName evidence="13">Fungalysin</fullName>
    </alternativeName>
</protein>
<evidence type="ECO:0000256" key="2">
    <source>
        <dbReference type="ARBA" id="ARBA00006006"/>
    </source>
</evidence>
<reference evidence="16 17" key="1">
    <citation type="submission" date="2019-06" db="EMBL/GenBank/DDBJ databases">
        <title>Draft genome sequence of the filamentous fungus Phialemoniopsis curvata isolated from diesel fuel.</title>
        <authorList>
            <person name="Varaljay V.A."/>
            <person name="Lyon W.J."/>
            <person name="Crouch A.L."/>
            <person name="Drake C.E."/>
            <person name="Hollomon J.M."/>
            <person name="Nadeau L.J."/>
            <person name="Nunn H.S."/>
            <person name="Stevenson B.S."/>
            <person name="Bojanowski C.L."/>
            <person name="Crookes-Goodson W.J."/>
        </authorList>
    </citation>
    <scope>NUCLEOTIDE SEQUENCE [LARGE SCALE GENOMIC DNA]</scope>
    <source>
        <strain evidence="16 17">D216</strain>
    </source>
</reference>
<evidence type="ECO:0000256" key="5">
    <source>
        <dbReference type="ARBA" id="ARBA00022723"/>
    </source>
</evidence>
<feature type="chain" id="PRO_5021509886" description="Extracellular metalloproteinase" evidence="13">
    <location>
        <begin position="18"/>
        <end position="853"/>
    </location>
</feature>
<evidence type="ECO:0000256" key="1">
    <source>
        <dbReference type="ARBA" id="ARBA00004613"/>
    </source>
</evidence>
<dbReference type="PANTHER" id="PTHR33478">
    <property type="entry name" value="EXTRACELLULAR METALLOPROTEINASE MEP"/>
    <property type="match status" value="1"/>
</dbReference>
<evidence type="ECO:0000313" key="16">
    <source>
        <dbReference type="EMBL" id="TPX16477.1"/>
    </source>
</evidence>
<dbReference type="InParanoid" id="A0A507B9F6"/>
<dbReference type="OrthoDB" id="3227768at2759"/>
<feature type="domain" description="FTP" evidence="15">
    <location>
        <begin position="81"/>
        <end position="132"/>
    </location>
</feature>
<dbReference type="Pfam" id="PF02128">
    <property type="entry name" value="Peptidase_M36"/>
    <property type="match status" value="1"/>
</dbReference>
<dbReference type="PRINTS" id="PR00999">
    <property type="entry name" value="FUNGALYSIN"/>
</dbReference>
<dbReference type="InterPro" id="IPR001842">
    <property type="entry name" value="Peptidase_M36"/>
</dbReference>
<dbReference type="GO" id="GO:0005576">
    <property type="term" value="C:extracellular region"/>
    <property type="evidence" value="ECO:0007669"/>
    <property type="project" value="UniProtKB-SubCell"/>
</dbReference>
<evidence type="ECO:0000256" key="12">
    <source>
        <dbReference type="PIRSR" id="PIRSR601842-2"/>
    </source>
</evidence>
<keyword evidence="9 13" id="KW-0482">Metalloprotease</keyword>
<feature type="compositionally biased region" description="Gly residues" evidence="14">
    <location>
        <begin position="819"/>
        <end position="832"/>
    </location>
</feature>
<keyword evidence="5 12" id="KW-0479">Metal-binding</keyword>
<feature type="binding site" evidence="12">
    <location>
        <position position="432"/>
    </location>
    <ligand>
        <name>Zn(2+)</name>
        <dbReference type="ChEBI" id="CHEBI:29105"/>
        <note>catalytic</note>
    </ligand>
</feature>